<reference evidence="2" key="1">
    <citation type="journal article" date="2019" name="Int. J. Syst. Evol. Microbiol.">
        <title>The Global Catalogue of Microorganisms (GCM) 10K type strain sequencing project: providing services to taxonomists for standard genome sequencing and annotation.</title>
        <authorList>
            <consortium name="The Broad Institute Genomics Platform"/>
            <consortium name="The Broad Institute Genome Sequencing Center for Infectious Disease"/>
            <person name="Wu L."/>
            <person name="Ma J."/>
        </authorList>
    </citation>
    <scope>NUCLEOTIDE SEQUENCE [LARGE SCALE GENOMIC DNA]</scope>
    <source>
        <strain evidence="2">CGMCC 4.1469</strain>
    </source>
</reference>
<dbReference type="Pfam" id="PF12006">
    <property type="entry name" value="DUF3500"/>
    <property type="match status" value="1"/>
</dbReference>
<evidence type="ECO:0000313" key="2">
    <source>
        <dbReference type="Proteomes" id="UP001596052"/>
    </source>
</evidence>
<gene>
    <name evidence="1" type="ORF">ACFQDI_21330</name>
</gene>
<dbReference type="PANTHER" id="PTHR37489">
    <property type="entry name" value="DUF3500 DOMAIN-CONTAINING PROTEIN"/>
    <property type="match status" value="1"/>
</dbReference>
<dbReference type="PANTHER" id="PTHR37489:SF1">
    <property type="entry name" value="DUF3500 DOMAIN-CONTAINING PROTEIN"/>
    <property type="match status" value="1"/>
</dbReference>
<accession>A0ABW0KVQ4</accession>
<protein>
    <submittedName>
        <fullName evidence="1">DUF3500 domain-containing protein</fullName>
    </submittedName>
</protein>
<evidence type="ECO:0000313" key="1">
    <source>
        <dbReference type="EMBL" id="MFC5457424.1"/>
    </source>
</evidence>
<name>A0ABW0KVQ4_9BACT</name>
<proteinExistence type="predicted"/>
<dbReference type="EMBL" id="JBHSMQ010000010">
    <property type="protein sequence ID" value="MFC5457424.1"/>
    <property type="molecule type" value="Genomic_DNA"/>
</dbReference>
<comment type="caution">
    <text evidence="1">The sequence shown here is derived from an EMBL/GenBank/DDBJ whole genome shotgun (WGS) entry which is preliminary data.</text>
</comment>
<dbReference type="RefSeq" id="WP_377170715.1">
    <property type="nucleotide sequence ID" value="NZ_JBHSMQ010000010.1"/>
</dbReference>
<dbReference type="Proteomes" id="UP001596052">
    <property type="component" value="Unassembled WGS sequence"/>
</dbReference>
<sequence>MSGFTPRTAGAHDAGTQMSAIAKVFLAALNPEQKAKACFEFAAEERENWHFIPRERKGLPLKEMTPQQRLLAHALLSTGLSFRGTAKAVTIMSLEEVLYQMEGADESSKRAAVREKRDPEKYFVSIFGEPADKGAWGWRVEGHHLSLNFTIKDGQMLRATPSFMGTNPGEIRQGPLTGLRVLGVEEELGRELVKSLTPEQFKTAFVATEAPKEMITAAEHKVSPLAPAGLPDSELNEAQKGMLTRLISEYIERLRPEIAEAARAEFKNSGPIYFAWAGGKERGEPHYYRVQGKTFLLEYDNTQNDANHVHSVWRSFDGDFGRDLLGEHVKRDH</sequence>
<keyword evidence="2" id="KW-1185">Reference proteome</keyword>
<organism evidence="1 2">
    <name type="scientific">Prosthecobacter fluviatilis</name>
    <dbReference type="NCBI Taxonomy" id="445931"/>
    <lineage>
        <taxon>Bacteria</taxon>
        <taxon>Pseudomonadati</taxon>
        <taxon>Verrucomicrobiota</taxon>
        <taxon>Verrucomicrobiia</taxon>
        <taxon>Verrucomicrobiales</taxon>
        <taxon>Verrucomicrobiaceae</taxon>
        <taxon>Prosthecobacter</taxon>
    </lineage>
</organism>
<dbReference type="InterPro" id="IPR021889">
    <property type="entry name" value="DUF3500"/>
</dbReference>